<dbReference type="KEGG" id="mac:MA_1565"/>
<evidence type="ECO:0000313" key="1">
    <source>
        <dbReference type="EMBL" id="AAM04978.1"/>
    </source>
</evidence>
<evidence type="ECO:0000313" key="2">
    <source>
        <dbReference type="Proteomes" id="UP000002487"/>
    </source>
</evidence>
<dbReference type="EnsemblBacteria" id="AAM04978">
    <property type="protein sequence ID" value="AAM04978"/>
    <property type="gene ID" value="MA_1565"/>
</dbReference>
<organism evidence="1 2">
    <name type="scientific">Methanosarcina acetivorans (strain ATCC 35395 / DSM 2834 / JCM 12185 / C2A)</name>
    <dbReference type="NCBI Taxonomy" id="188937"/>
    <lineage>
        <taxon>Archaea</taxon>
        <taxon>Methanobacteriati</taxon>
        <taxon>Methanobacteriota</taxon>
        <taxon>Stenosarchaea group</taxon>
        <taxon>Methanomicrobia</taxon>
        <taxon>Methanosarcinales</taxon>
        <taxon>Methanosarcinaceae</taxon>
        <taxon>Methanosarcina</taxon>
    </lineage>
</organism>
<name>Q8TQH8_METAC</name>
<dbReference type="HOGENOM" id="CLU_501190_0_0_2"/>
<reference evidence="1 2" key="1">
    <citation type="journal article" date="2002" name="Genome Res.">
        <title>The genome of Methanosarcina acetivorans reveals extensive metabolic and physiological diversity.</title>
        <authorList>
            <person name="Galagan J.E."/>
            <person name="Nusbaum C."/>
            <person name="Roy A."/>
            <person name="Endrizzi M.G."/>
            <person name="Macdonald P."/>
            <person name="FitzHugh W."/>
            <person name="Calvo S."/>
            <person name="Engels R."/>
            <person name="Smirnov S."/>
            <person name="Atnoor D."/>
            <person name="Brown A."/>
            <person name="Allen N."/>
            <person name="Naylor J."/>
            <person name="Stange-Thomann N."/>
            <person name="DeArellano K."/>
            <person name="Johnson R."/>
            <person name="Linton L."/>
            <person name="McEwan P."/>
            <person name="McKernan K."/>
            <person name="Talamas J."/>
            <person name="Tirrell A."/>
            <person name="Ye W."/>
            <person name="Zimmer A."/>
            <person name="Barber R.D."/>
            <person name="Cann I."/>
            <person name="Graham D.E."/>
            <person name="Grahame D.A."/>
            <person name="Guss A."/>
            <person name="Hedderich R."/>
            <person name="Ingram-Smith C."/>
            <person name="Kuettner C.H."/>
            <person name="Krzycki J.A."/>
            <person name="Leigh J.A."/>
            <person name="Li W."/>
            <person name="Liu J."/>
            <person name="Mukhopadhyay B."/>
            <person name="Reeve J.N."/>
            <person name="Smith K."/>
            <person name="Springer T.A."/>
            <person name="Umayam L.A."/>
            <person name="White O."/>
            <person name="White R.H."/>
            <person name="de Macario E.C."/>
            <person name="Ferry J.G."/>
            <person name="Jarrell K.F."/>
            <person name="Jing H."/>
            <person name="Macario A.J.L."/>
            <person name="Paulsen I."/>
            <person name="Pritchett M."/>
            <person name="Sowers K.R."/>
            <person name="Swanson R.V."/>
            <person name="Zinder S.H."/>
            <person name="Lander E."/>
            <person name="Metcalf W.W."/>
            <person name="Birren B."/>
        </authorList>
    </citation>
    <scope>NUCLEOTIDE SEQUENCE [LARGE SCALE GENOMIC DNA]</scope>
    <source>
        <strain evidence="2">ATCC 35395 / DSM 2834 / JCM 12185 / C2A</strain>
    </source>
</reference>
<dbReference type="AlphaFoldDB" id="Q8TQH8"/>
<protein>
    <submittedName>
        <fullName evidence="1">Uncharacterized protein</fullName>
    </submittedName>
</protein>
<dbReference type="Proteomes" id="UP000002487">
    <property type="component" value="Chromosome"/>
</dbReference>
<keyword evidence="2" id="KW-1185">Reference proteome</keyword>
<accession>Q8TQH8</accession>
<proteinExistence type="predicted"/>
<sequence>MSNEPNYTNCKYMEKGEFIKFCVNNSVEITPDFLELFEKEKLLYPIKRWVYPKEYAIIKQHTFLSDKQVYDSTYSSLLELEEEIFKFCNLYLFNRINHPFDEKDKDWQQYLLDPTDNEFIIWKDYKVNYVDESGESWSTVRAQNYYSYWQIYELDGINDFRKSYFTVRFNDKENYYYRTCDKEFVEKWSRSNKNNILRFYQFESHYAFLCEFIQSYERNIFIAFKEKNAGDFLTEEELNILENNILNKCNKLMEIYDFTIDNLYEFLEVLCKKYFYEYKEKTKLQDLIKRDIWYCIQMIIYLTGDTWEDISLKIGRKGQIATYYKLYSRGEKNTLEVLFPNEREEIKERAMIYVDRIVKSYNKQSTPKYQLTNTDISNFIEFIETNDLDHFLIFIADSNVDYFSQKYKSKKNLTFYLRNLSIFIEEIIKTVGLNSIDEIRTQYIGDISGIKTILKPICKEETWWNTYVELEKEIAQKANSNNITILINKLPDEINKKNIRDKQRQFILLNILKATIIRNYYAHNSAKINNFKTSYPLLFESILNSIFIIWVIGKDKIRNE</sequence>
<dbReference type="EMBL" id="AE010299">
    <property type="protein sequence ID" value="AAM04978.1"/>
    <property type="molecule type" value="Genomic_DNA"/>
</dbReference>
<gene>
    <name evidence="1" type="ordered locus">MA_1565</name>
</gene>
<dbReference type="InParanoid" id="Q8TQH8"/>